<comment type="caution">
    <text evidence="23">The sequence shown here is derived from an EMBL/GenBank/DDBJ whole genome shotgun (WGS) entry which is preliminary data.</text>
</comment>
<evidence type="ECO:0000256" key="12">
    <source>
        <dbReference type="ARBA" id="ARBA00023008"/>
    </source>
</evidence>
<keyword evidence="24" id="KW-1185">Reference proteome</keyword>
<evidence type="ECO:0000256" key="3">
    <source>
        <dbReference type="ARBA" id="ARBA00022448"/>
    </source>
</evidence>
<comment type="cofactor">
    <cofactor evidence="18">
        <name>Cu cation</name>
        <dbReference type="ChEBI" id="CHEBI:23378"/>
    </cofactor>
    <text evidence="18">Binds a copper A center.</text>
</comment>
<feature type="domain" description="Cytochrome oxidase subunit II copper A binding" evidence="20">
    <location>
        <begin position="113"/>
        <end position="227"/>
    </location>
</feature>
<dbReference type="InterPro" id="IPR011759">
    <property type="entry name" value="Cyt_c_oxidase_su2_TM_dom"/>
</dbReference>
<name>A0A660KXK0_9ACTN</name>
<evidence type="ECO:0000256" key="19">
    <source>
        <dbReference type="SAM" id="Phobius"/>
    </source>
</evidence>
<dbReference type="Proteomes" id="UP000278962">
    <property type="component" value="Unassembled WGS sequence"/>
</dbReference>
<sequence>MLGIGIVASILGIAAGLLIDWFPVAASEEAKPIDTLWDVLIIASVPVFVGVSVVVVFSVIKFRMRPGEEELDGPPIHGNTRLEVVWTAIPAILLVGLCTYAFIVLTDVEKAQANTMEVRVVGEQFAWTFYYPGEDGKEIATRELHLPINRPIKFTLQAKDVLHDFWIPAFRMKKDAVPGLDVTYRVTPNRLGEYPIVCAELCGLGHATMRAKAVVTSEAEFTSWLQEAAKPPAPPAGGGGNSGKALFTSNGCSGCHTLADAGSNATVGPNLDKVLADKDEAFIKTSIEDPSAEIADGYSDTMPKDYGQRLGEDGVDALAKYLSEVTKGG</sequence>
<evidence type="ECO:0000256" key="10">
    <source>
        <dbReference type="ARBA" id="ARBA00022989"/>
    </source>
</evidence>
<dbReference type="InterPro" id="IPR001505">
    <property type="entry name" value="Copper_CuA"/>
</dbReference>
<gene>
    <name evidence="23" type="ORF">C8N24_6655</name>
</gene>
<dbReference type="CDD" id="cd13919">
    <property type="entry name" value="CuRO_HCO_II_like_5"/>
    <property type="match status" value="1"/>
</dbReference>
<dbReference type="Gene3D" id="2.60.40.420">
    <property type="entry name" value="Cupredoxins - blue copper proteins"/>
    <property type="match status" value="1"/>
</dbReference>
<dbReference type="Pfam" id="PF02790">
    <property type="entry name" value="COX2_TM"/>
    <property type="match status" value="1"/>
</dbReference>
<dbReference type="GO" id="GO:0005507">
    <property type="term" value="F:copper ion binding"/>
    <property type="evidence" value="ECO:0007669"/>
    <property type="project" value="InterPro"/>
</dbReference>
<dbReference type="InterPro" id="IPR008972">
    <property type="entry name" value="Cupredoxin"/>
</dbReference>
<keyword evidence="12 18" id="KW-0186">Copper</keyword>
<evidence type="ECO:0000256" key="9">
    <source>
        <dbReference type="ARBA" id="ARBA00022982"/>
    </source>
</evidence>
<dbReference type="SUPFAM" id="SSF46626">
    <property type="entry name" value="Cytochrome c"/>
    <property type="match status" value="1"/>
</dbReference>
<dbReference type="NCBIfam" id="TIGR02866">
    <property type="entry name" value="CoxB"/>
    <property type="match status" value="1"/>
</dbReference>
<evidence type="ECO:0000256" key="4">
    <source>
        <dbReference type="ARBA" id="ARBA00022617"/>
    </source>
</evidence>
<dbReference type="PRINTS" id="PR01166">
    <property type="entry name" value="CYCOXIDASEII"/>
</dbReference>
<evidence type="ECO:0000256" key="16">
    <source>
        <dbReference type="PROSITE-ProRule" id="PRU00433"/>
    </source>
</evidence>
<evidence type="ECO:0000256" key="5">
    <source>
        <dbReference type="ARBA" id="ARBA00022660"/>
    </source>
</evidence>
<evidence type="ECO:0000256" key="7">
    <source>
        <dbReference type="ARBA" id="ARBA00022723"/>
    </source>
</evidence>
<dbReference type="EC" id="7.1.1.9" evidence="18"/>
<dbReference type="PROSITE" id="PS00078">
    <property type="entry name" value="COX2"/>
    <property type="match status" value="1"/>
</dbReference>
<dbReference type="GO" id="GO:0016491">
    <property type="term" value="F:oxidoreductase activity"/>
    <property type="evidence" value="ECO:0007669"/>
    <property type="project" value="InterPro"/>
</dbReference>
<dbReference type="AlphaFoldDB" id="A0A660KXK0"/>
<organism evidence="23 24">
    <name type="scientific">Solirubrobacter pauli</name>
    <dbReference type="NCBI Taxonomy" id="166793"/>
    <lineage>
        <taxon>Bacteria</taxon>
        <taxon>Bacillati</taxon>
        <taxon>Actinomycetota</taxon>
        <taxon>Thermoleophilia</taxon>
        <taxon>Solirubrobacterales</taxon>
        <taxon>Solirubrobacteraceae</taxon>
        <taxon>Solirubrobacter</taxon>
    </lineage>
</organism>
<feature type="transmembrane region" description="Helical" evidence="19">
    <location>
        <begin position="36"/>
        <end position="60"/>
    </location>
</feature>
<evidence type="ECO:0000259" key="21">
    <source>
        <dbReference type="PROSITE" id="PS50999"/>
    </source>
</evidence>
<keyword evidence="7 16" id="KW-0479">Metal-binding</keyword>
<comment type="subcellular location">
    <subcellularLocation>
        <location evidence="17">Cell membrane</location>
        <topology evidence="17">Multi-pass membrane protein</topology>
    </subcellularLocation>
    <subcellularLocation>
        <location evidence="1">Membrane</location>
        <topology evidence="1">Multi-pass membrane protein</topology>
    </subcellularLocation>
</comment>
<reference evidence="23 24" key="1">
    <citation type="submission" date="2018-10" db="EMBL/GenBank/DDBJ databases">
        <title>Genomic Encyclopedia of Archaeal and Bacterial Type Strains, Phase II (KMG-II): from individual species to whole genera.</title>
        <authorList>
            <person name="Goeker M."/>
        </authorList>
    </citation>
    <scope>NUCLEOTIDE SEQUENCE [LARGE SCALE GENOMIC DNA]</scope>
    <source>
        <strain evidence="23 24">DSM 14954</strain>
    </source>
</reference>
<feature type="domain" description="Cytochrome oxidase subunit II transmembrane region profile" evidence="21">
    <location>
        <begin position="13"/>
        <end position="112"/>
    </location>
</feature>
<dbReference type="Gene3D" id="1.10.760.10">
    <property type="entry name" value="Cytochrome c-like domain"/>
    <property type="match status" value="1"/>
</dbReference>
<dbReference type="InterPro" id="IPR009056">
    <property type="entry name" value="Cyt_c-like_dom"/>
</dbReference>
<evidence type="ECO:0000256" key="18">
    <source>
        <dbReference type="RuleBase" id="RU004024"/>
    </source>
</evidence>
<evidence type="ECO:0000256" key="1">
    <source>
        <dbReference type="ARBA" id="ARBA00004141"/>
    </source>
</evidence>
<dbReference type="InterPro" id="IPR036909">
    <property type="entry name" value="Cyt_c-like_dom_sf"/>
</dbReference>
<evidence type="ECO:0000256" key="13">
    <source>
        <dbReference type="ARBA" id="ARBA00023136"/>
    </source>
</evidence>
<keyword evidence="6 17" id="KW-0812">Transmembrane</keyword>
<dbReference type="InterPro" id="IPR045187">
    <property type="entry name" value="CcO_II"/>
</dbReference>
<dbReference type="PANTHER" id="PTHR22888">
    <property type="entry name" value="CYTOCHROME C OXIDASE, SUBUNIT II"/>
    <property type="match status" value="1"/>
</dbReference>
<dbReference type="Pfam" id="PF00116">
    <property type="entry name" value="COX2"/>
    <property type="match status" value="1"/>
</dbReference>
<dbReference type="PANTHER" id="PTHR22888:SF9">
    <property type="entry name" value="CYTOCHROME C OXIDASE SUBUNIT 2"/>
    <property type="match status" value="1"/>
</dbReference>
<keyword evidence="5 17" id="KW-0679">Respiratory chain</keyword>
<dbReference type="SUPFAM" id="SSF81464">
    <property type="entry name" value="Cytochrome c oxidase subunit II-like, transmembrane region"/>
    <property type="match status" value="1"/>
</dbReference>
<accession>A0A660KXK0</accession>
<comment type="catalytic activity">
    <reaction evidence="15 18">
        <text>4 Fe(II)-[cytochrome c] + O2 + 8 H(+)(in) = 4 Fe(III)-[cytochrome c] + 2 H2O + 4 H(+)(out)</text>
        <dbReference type="Rhea" id="RHEA:11436"/>
        <dbReference type="Rhea" id="RHEA-COMP:10350"/>
        <dbReference type="Rhea" id="RHEA-COMP:14399"/>
        <dbReference type="ChEBI" id="CHEBI:15377"/>
        <dbReference type="ChEBI" id="CHEBI:15378"/>
        <dbReference type="ChEBI" id="CHEBI:15379"/>
        <dbReference type="ChEBI" id="CHEBI:29033"/>
        <dbReference type="ChEBI" id="CHEBI:29034"/>
        <dbReference type="EC" id="7.1.1.9"/>
    </reaction>
</comment>
<dbReference type="PROSITE" id="PS50999">
    <property type="entry name" value="COX2_TM"/>
    <property type="match status" value="1"/>
</dbReference>
<evidence type="ECO:0000256" key="14">
    <source>
        <dbReference type="ARBA" id="ARBA00024688"/>
    </source>
</evidence>
<dbReference type="InterPro" id="IPR036257">
    <property type="entry name" value="Cyt_c_oxidase_su2_TM_sf"/>
</dbReference>
<dbReference type="PROSITE" id="PS51007">
    <property type="entry name" value="CYTC"/>
    <property type="match status" value="1"/>
</dbReference>
<evidence type="ECO:0000256" key="6">
    <source>
        <dbReference type="ARBA" id="ARBA00022692"/>
    </source>
</evidence>
<dbReference type="GO" id="GO:0005886">
    <property type="term" value="C:plasma membrane"/>
    <property type="evidence" value="ECO:0007669"/>
    <property type="project" value="UniProtKB-SubCell"/>
</dbReference>
<dbReference type="EMBL" id="RBIL01000003">
    <property type="protein sequence ID" value="RKQ85021.1"/>
    <property type="molecule type" value="Genomic_DNA"/>
</dbReference>
<evidence type="ECO:0000313" key="24">
    <source>
        <dbReference type="Proteomes" id="UP000278962"/>
    </source>
</evidence>
<dbReference type="Pfam" id="PF00034">
    <property type="entry name" value="Cytochrom_C"/>
    <property type="match status" value="1"/>
</dbReference>
<proteinExistence type="inferred from homology"/>
<keyword evidence="8" id="KW-1278">Translocase</keyword>
<dbReference type="GO" id="GO:0020037">
    <property type="term" value="F:heme binding"/>
    <property type="evidence" value="ECO:0007669"/>
    <property type="project" value="InterPro"/>
</dbReference>
<dbReference type="GO" id="GO:0004129">
    <property type="term" value="F:cytochrome-c oxidase activity"/>
    <property type="evidence" value="ECO:0007669"/>
    <property type="project" value="UniProtKB-EC"/>
</dbReference>
<evidence type="ECO:0000256" key="15">
    <source>
        <dbReference type="ARBA" id="ARBA00047816"/>
    </source>
</evidence>
<evidence type="ECO:0000313" key="23">
    <source>
        <dbReference type="EMBL" id="RKQ85021.1"/>
    </source>
</evidence>
<feature type="transmembrane region" description="Helical" evidence="19">
    <location>
        <begin position="84"/>
        <end position="105"/>
    </location>
</feature>
<feature type="domain" description="Cytochrome c" evidence="22">
    <location>
        <begin position="238"/>
        <end position="326"/>
    </location>
</feature>
<evidence type="ECO:0000256" key="2">
    <source>
        <dbReference type="ARBA" id="ARBA00007866"/>
    </source>
</evidence>
<keyword evidence="11 16" id="KW-0408">Iron</keyword>
<keyword evidence="3 17" id="KW-0813">Transport</keyword>
<evidence type="ECO:0000256" key="8">
    <source>
        <dbReference type="ARBA" id="ARBA00022967"/>
    </source>
</evidence>
<comment type="similarity">
    <text evidence="2 17">Belongs to the cytochrome c oxidase subunit 2 family.</text>
</comment>
<dbReference type="SUPFAM" id="SSF49503">
    <property type="entry name" value="Cupredoxins"/>
    <property type="match status" value="1"/>
</dbReference>
<evidence type="ECO:0000256" key="17">
    <source>
        <dbReference type="RuleBase" id="RU000456"/>
    </source>
</evidence>
<evidence type="ECO:0000259" key="20">
    <source>
        <dbReference type="PROSITE" id="PS50857"/>
    </source>
</evidence>
<dbReference type="InterPro" id="IPR002429">
    <property type="entry name" value="CcO_II-like_C"/>
</dbReference>
<dbReference type="InterPro" id="IPR014222">
    <property type="entry name" value="Cyt_c_oxidase_su2"/>
</dbReference>
<comment type="function">
    <text evidence="14 18">Subunits I and II form the functional core of the enzyme complex. Electrons originating in cytochrome c are transferred via heme a and Cu(A) to the binuclear center formed by heme a3 and Cu(B).</text>
</comment>
<keyword evidence="13 19" id="KW-0472">Membrane</keyword>
<keyword evidence="10 19" id="KW-1133">Transmembrane helix</keyword>
<dbReference type="GO" id="GO:0042773">
    <property type="term" value="P:ATP synthesis coupled electron transport"/>
    <property type="evidence" value="ECO:0007669"/>
    <property type="project" value="TreeGrafter"/>
</dbReference>
<evidence type="ECO:0000256" key="11">
    <source>
        <dbReference type="ARBA" id="ARBA00023004"/>
    </source>
</evidence>
<keyword evidence="9 17" id="KW-0249">Electron transport</keyword>
<dbReference type="Gene3D" id="1.10.287.90">
    <property type="match status" value="1"/>
</dbReference>
<protein>
    <recommendedName>
        <fullName evidence="18">Cytochrome c oxidase subunit 2</fullName>
        <ecNumber evidence="18">7.1.1.9</ecNumber>
    </recommendedName>
</protein>
<keyword evidence="4 16" id="KW-0349">Heme</keyword>
<dbReference type="PROSITE" id="PS50857">
    <property type="entry name" value="COX2_CUA"/>
    <property type="match status" value="1"/>
</dbReference>
<evidence type="ECO:0000259" key="22">
    <source>
        <dbReference type="PROSITE" id="PS51007"/>
    </source>
</evidence>